<name>A0A9W6S574_9ACTN</name>
<keyword evidence="2" id="KW-1185">Reference proteome</keyword>
<dbReference type="AlphaFoldDB" id="A0A9W6S574"/>
<gene>
    <name evidence="1" type="ORF">Airi02_053070</name>
</gene>
<dbReference type="SUPFAM" id="SSF53597">
    <property type="entry name" value="Dihydrofolate reductase-like"/>
    <property type="match status" value="1"/>
</dbReference>
<sequence>MVNPVILGGGLRLFADAGTVPLDLIRVRPFESGNVLLYYRPTP</sequence>
<protein>
    <recommendedName>
        <fullName evidence="3">Bacterial bifunctional deaminase-reductase C-terminal domain-containing protein</fullName>
    </recommendedName>
</protein>
<dbReference type="Proteomes" id="UP001165074">
    <property type="component" value="Unassembled WGS sequence"/>
</dbReference>
<organism evidence="1 2">
    <name type="scientific">Actinoallomurus iriomotensis</name>
    <dbReference type="NCBI Taxonomy" id="478107"/>
    <lineage>
        <taxon>Bacteria</taxon>
        <taxon>Bacillati</taxon>
        <taxon>Actinomycetota</taxon>
        <taxon>Actinomycetes</taxon>
        <taxon>Streptosporangiales</taxon>
        <taxon>Thermomonosporaceae</taxon>
        <taxon>Actinoallomurus</taxon>
    </lineage>
</organism>
<dbReference type="Gene3D" id="3.40.430.10">
    <property type="entry name" value="Dihydrofolate Reductase, subunit A"/>
    <property type="match status" value="1"/>
</dbReference>
<proteinExistence type="predicted"/>
<dbReference type="EMBL" id="BSTK01000008">
    <property type="protein sequence ID" value="GLY87378.1"/>
    <property type="molecule type" value="Genomic_DNA"/>
</dbReference>
<reference evidence="1" key="1">
    <citation type="submission" date="2023-03" db="EMBL/GenBank/DDBJ databases">
        <title>Actinoallomurus iriomotensis NBRC 103684.</title>
        <authorList>
            <person name="Ichikawa N."/>
            <person name="Sato H."/>
            <person name="Tonouchi N."/>
        </authorList>
    </citation>
    <scope>NUCLEOTIDE SEQUENCE</scope>
    <source>
        <strain evidence="1">NBRC 103684</strain>
    </source>
</reference>
<evidence type="ECO:0000313" key="2">
    <source>
        <dbReference type="Proteomes" id="UP001165074"/>
    </source>
</evidence>
<accession>A0A9W6S574</accession>
<evidence type="ECO:0000313" key="1">
    <source>
        <dbReference type="EMBL" id="GLY87378.1"/>
    </source>
</evidence>
<evidence type="ECO:0008006" key="3">
    <source>
        <dbReference type="Google" id="ProtNLM"/>
    </source>
</evidence>
<comment type="caution">
    <text evidence="1">The sequence shown here is derived from an EMBL/GenBank/DDBJ whole genome shotgun (WGS) entry which is preliminary data.</text>
</comment>
<dbReference type="InterPro" id="IPR024072">
    <property type="entry name" value="DHFR-like_dom_sf"/>
</dbReference>